<keyword evidence="3 9" id="KW-0548">Nucleotidyltransferase</keyword>
<reference evidence="11 12" key="1">
    <citation type="submission" date="2014-11" db="EMBL/GenBank/DDBJ databases">
        <title>Genome sequence and analysis of novel Kurthia sp.</title>
        <authorList>
            <person name="Lawson J.N."/>
            <person name="Gonzalez J.E."/>
            <person name="Rinauldi L."/>
            <person name="Xuan Z."/>
            <person name="Firman A."/>
            <person name="Shaddox L."/>
            <person name="Trudeau A."/>
            <person name="Shah S."/>
            <person name="Reiman D."/>
        </authorList>
    </citation>
    <scope>NUCLEOTIDE SEQUENCE [LARGE SCALE GENOMIC DNA]</scope>
    <source>
        <strain evidence="11 12">3B1D</strain>
    </source>
</reference>
<dbReference type="Proteomes" id="UP000288623">
    <property type="component" value="Unassembled WGS sequence"/>
</dbReference>
<keyword evidence="12" id="KW-1185">Reference proteome</keyword>
<dbReference type="EC" id="2.7.7.3" evidence="9"/>
<evidence type="ECO:0000256" key="3">
    <source>
        <dbReference type="ARBA" id="ARBA00022695"/>
    </source>
</evidence>
<sequence length="162" mass="18142">MEKIAVVPGSFDPVTNGHLDIIKRAAEVFDIVYVAVLNNSSKKPLFTVDERMALIGEVTKEIPNVRIEQSAGLLVDYAQSKNASAIVRGLRAVSDFEYEMQITSMNRFLDKHIETFFIMTKNEYSFLSSSIVKEVAQYGGNIHGLVPQIIEDALLEKFNITK</sequence>
<dbReference type="RefSeq" id="WP_020189357.1">
    <property type="nucleotide sequence ID" value="NZ_JTFC01000031.1"/>
</dbReference>
<comment type="caution">
    <text evidence="11">The sequence shown here is derived from an EMBL/GenBank/DDBJ whole genome shotgun (WGS) entry which is preliminary data.</text>
</comment>
<feature type="site" description="Transition state stabilizer" evidence="9">
    <location>
        <position position="18"/>
    </location>
</feature>
<dbReference type="NCBIfam" id="TIGR00125">
    <property type="entry name" value="cyt_tran_rel"/>
    <property type="match status" value="1"/>
</dbReference>
<keyword evidence="6 9" id="KW-0460">Magnesium</keyword>
<evidence type="ECO:0000313" key="12">
    <source>
        <dbReference type="Proteomes" id="UP000288623"/>
    </source>
</evidence>
<dbReference type="FunFam" id="3.40.50.620:FF:000012">
    <property type="entry name" value="Phosphopantetheine adenylyltransferase"/>
    <property type="match status" value="1"/>
</dbReference>
<dbReference type="PRINTS" id="PR01020">
    <property type="entry name" value="LPSBIOSNTHSS"/>
</dbReference>
<dbReference type="InterPro" id="IPR014729">
    <property type="entry name" value="Rossmann-like_a/b/a_fold"/>
</dbReference>
<dbReference type="PANTHER" id="PTHR21342">
    <property type="entry name" value="PHOSPHOPANTETHEINE ADENYLYLTRANSFERASE"/>
    <property type="match status" value="1"/>
</dbReference>
<comment type="function">
    <text evidence="9">Reversibly transfers an adenylyl group from ATP to 4'-phosphopantetheine, yielding dephospho-CoA (dPCoA) and pyrophosphate.</text>
</comment>
<comment type="catalytic activity">
    <reaction evidence="8 9">
        <text>(R)-4'-phosphopantetheine + ATP + H(+) = 3'-dephospho-CoA + diphosphate</text>
        <dbReference type="Rhea" id="RHEA:19801"/>
        <dbReference type="ChEBI" id="CHEBI:15378"/>
        <dbReference type="ChEBI" id="CHEBI:30616"/>
        <dbReference type="ChEBI" id="CHEBI:33019"/>
        <dbReference type="ChEBI" id="CHEBI:57328"/>
        <dbReference type="ChEBI" id="CHEBI:61723"/>
        <dbReference type="EC" id="2.7.7.3"/>
    </reaction>
</comment>
<evidence type="ECO:0000256" key="1">
    <source>
        <dbReference type="ARBA" id="ARBA00022490"/>
    </source>
</evidence>
<keyword evidence="1 9" id="KW-0963">Cytoplasm</keyword>
<dbReference type="UniPathway" id="UPA00241">
    <property type="reaction ID" value="UER00355"/>
</dbReference>
<feature type="domain" description="Cytidyltransferase-like" evidence="10">
    <location>
        <begin position="7"/>
        <end position="134"/>
    </location>
</feature>
<evidence type="ECO:0000256" key="6">
    <source>
        <dbReference type="ARBA" id="ARBA00022842"/>
    </source>
</evidence>
<feature type="binding site" evidence="9">
    <location>
        <position position="99"/>
    </location>
    <ligand>
        <name>ATP</name>
        <dbReference type="ChEBI" id="CHEBI:30616"/>
    </ligand>
</feature>
<evidence type="ECO:0000256" key="4">
    <source>
        <dbReference type="ARBA" id="ARBA00022741"/>
    </source>
</evidence>
<evidence type="ECO:0000256" key="9">
    <source>
        <dbReference type="HAMAP-Rule" id="MF_00151"/>
    </source>
</evidence>
<evidence type="ECO:0000256" key="7">
    <source>
        <dbReference type="ARBA" id="ARBA00022993"/>
    </source>
</evidence>
<dbReference type="NCBIfam" id="TIGR01510">
    <property type="entry name" value="coaD_prev_kdtB"/>
    <property type="match status" value="1"/>
</dbReference>
<dbReference type="EMBL" id="JTFC01000031">
    <property type="protein sequence ID" value="RUS55434.1"/>
    <property type="molecule type" value="Genomic_DNA"/>
</dbReference>
<feature type="binding site" evidence="9">
    <location>
        <begin position="124"/>
        <end position="130"/>
    </location>
    <ligand>
        <name>ATP</name>
        <dbReference type="ChEBI" id="CHEBI:30616"/>
    </ligand>
</feature>
<comment type="cofactor">
    <cofactor evidence="9">
        <name>Mg(2+)</name>
        <dbReference type="ChEBI" id="CHEBI:18420"/>
    </cofactor>
</comment>
<dbReference type="OrthoDB" id="9806661at2"/>
<evidence type="ECO:0000259" key="10">
    <source>
        <dbReference type="Pfam" id="PF01467"/>
    </source>
</evidence>
<keyword evidence="4 9" id="KW-0547">Nucleotide-binding</keyword>
<keyword evidence="2 9" id="KW-0808">Transferase</keyword>
<evidence type="ECO:0000256" key="5">
    <source>
        <dbReference type="ARBA" id="ARBA00022840"/>
    </source>
</evidence>
<comment type="pathway">
    <text evidence="9">Cofactor biosynthesis; coenzyme A biosynthesis; CoA from (R)-pantothenate: step 4/5.</text>
</comment>
<dbReference type="AlphaFoldDB" id="A0A433RTF5"/>
<feature type="binding site" evidence="9">
    <location>
        <position position="74"/>
    </location>
    <ligand>
        <name>substrate</name>
    </ligand>
</feature>
<comment type="subcellular location">
    <subcellularLocation>
        <location evidence="9">Cytoplasm</location>
    </subcellularLocation>
</comment>
<dbReference type="GO" id="GO:0004595">
    <property type="term" value="F:pantetheine-phosphate adenylyltransferase activity"/>
    <property type="evidence" value="ECO:0007669"/>
    <property type="project" value="UniProtKB-UniRule"/>
</dbReference>
<dbReference type="PANTHER" id="PTHR21342:SF1">
    <property type="entry name" value="PHOSPHOPANTETHEINE ADENYLYLTRANSFERASE"/>
    <property type="match status" value="1"/>
</dbReference>
<accession>A0A433RTF5</accession>
<evidence type="ECO:0000313" key="11">
    <source>
        <dbReference type="EMBL" id="RUS55434.1"/>
    </source>
</evidence>
<dbReference type="InterPro" id="IPR004821">
    <property type="entry name" value="Cyt_trans-like"/>
</dbReference>
<dbReference type="SUPFAM" id="SSF52374">
    <property type="entry name" value="Nucleotidylyl transferase"/>
    <property type="match status" value="1"/>
</dbReference>
<dbReference type="GO" id="GO:0005524">
    <property type="term" value="F:ATP binding"/>
    <property type="evidence" value="ECO:0007669"/>
    <property type="project" value="UniProtKB-KW"/>
</dbReference>
<feature type="binding site" evidence="9">
    <location>
        <begin position="89"/>
        <end position="91"/>
    </location>
    <ligand>
        <name>ATP</name>
        <dbReference type="ChEBI" id="CHEBI:30616"/>
    </ligand>
</feature>
<name>A0A433RTF5_9BACL</name>
<dbReference type="GO" id="GO:0015937">
    <property type="term" value="P:coenzyme A biosynthetic process"/>
    <property type="evidence" value="ECO:0007669"/>
    <property type="project" value="UniProtKB-UniRule"/>
</dbReference>
<feature type="binding site" evidence="9">
    <location>
        <position position="42"/>
    </location>
    <ligand>
        <name>substrate</name>
    </ligand>
</feature>
<evidence type="ECO:0000256" key="8">
    <source>
        <dbReference type="ARBA" id="ARBA00029346"/>
    </source>
</evidence>
<dbReference type="Pfam" id="PF01467">
    <property type="entry name" value="CTP_transf_like"/>
    <property type="match status" value="1"/>
</dbReference>
<keyword evidence="7 9" id="KW-0173">Coenzyme A biosynthesis</keyword>
<dbReference type="GO" id="GO:0005737">
    <property type="term" value="C:cytoplasm"/>
    <property type="evidence" value="ECO:0007669"/>
    <property type="project" value="UniProtKB-SubCell"/>
</dbReference>
<feature type="binding site" evidence="9">
    <location>
        <position position="10"/>
    </location>
    <ligand>
        <name>substrate</name>
    </ligand>
</feature>
<proteinExistence type="inferred from homology"/>
<comment type="subunit">
    <text evidence="9">Homohexamer.</text>
</comment>
<feature type="binding site" evidence="9">
    <location>
        <begin position="10"/>
        <end position="11"/>
    </location>
    <ligand>
        <name>ATP</name>
        <dbReference type="ChEBI" id="CHEBI:30616"/>
    </ligand>
</feature>
<organism evidence="11 12">
    <name type="scientific">Candidatus Kurthia intestinigallinarum</name>
    <dbReference type="NCBI Taxonomy" id="1562256"/>
    <lineage>
        <taxon>Bacteria</taxon>
        <taxon>Bacillati</taxon>
        <taxon>Bacillota</taxon>
        <taxon>Bacilli</taxon>
        <taxon>Bacillales</taxon>
        <taxon>Caryophanaceae</taxon>
        <taxon>Kurthia</taxon>
    </lineage>
</organism>
<dbReference type="InterPro" id="IPR001980">
    <property type="entry name" value="PPAT"/>
</dbReference>
<feature type="binding site" evidence="9">
    <location>
        <position position="18"/>
    </location>
    <ligand>
        <name>ATP</name>
        <dbReference type="ChEBI" id="CHEBI:30616"/>
    </ligand>
</feature>
<dbReference type="Gene3D" id="3.40.50.620">
    <property type="entry name" value="HUPs"/>
    <property type="match status" value="1"/>
</dbReference>
<evidence type="ECO:0000256" key="2">
    <source>
        <dbReference type="ARBA" id="ARBA00022679"/>
    </source>
</evidence>
<dbReference type="CDD" id="cd02163">
    <property type="entry name" value="PPAT"/>
    <property type="match status" value="1"/>
</dbReference>
<feature type="binding site" evidence="9">
    <location>
        <position position="88"/>
    </location>
    <ligand>
        <name>substrate</name>
    </ligand>
</feature>
<keyword evidence="5 9" id="KW-0067">ATP-binding</keyword>
<protein>
    <recommendedName>
        <fullName evidence="9">Phosphopantetheine adenylyltransferase</fullName>
        <ecNumber evidence="9">2.7.7.3</ecNumber>
    </recommendedName>
    <alternativeName>
        <fullName evidence="9">Dephospho-CoA pyrophosphorylase</fullName>
    </alternativeName>
    <alternativeName>
        <fullName evidence="9">Pantetheine-phosphate adenylyltransferase</fullName>
        <shortName evidence="9">PPAT</shortName>
    </alternativeName>
</protein>
<dbReference type="HAMAP" id="MF_00151">
    <property type="entry name" value="PPAT_bact"/>
    <property type="match status" value="1"/>
</dbReference>
<comment type="similarity">
    <text evidence="9">Belongs to the bacterial CoaD family.</text>
</comment>
<gene>
    <name evidence="9 11" type="primary">coaD</name>
    <name evidence="11" type="ORF">QI30_10885</name>
</gene>